<feature type="transmembrane region" description="Helical" evidence="1">
    <location>
        <begin position="132"/>
        <end position="150"/>
    </location>
</feature>
<feature type="transmembrane region" description="Helical" evidence="1">
    <location>
        <begin position="107"/>
        <end position="125"/>
    </location>
</feature>
<proteinExistence type="predicted"/>
<feature type="transmembrane region" description="Helical" evidence="1">
    <location>
        <begin position="350"/>
        <end position="367"/>
    </location>
</feature>
<keyword evidence="3" id="KW-1185">Reference proteome</keyword>
<feature type="transmembrane region" description="Helical" evidence="1">
    <location>
        <begin position="410"/>
        <end position="430"/>
    </location>
</feature>
<accession>A0A6L5YHD3</accession>
<keyword evidence="1" id="KW-0472">Membrane</keyword>
<keyword evidence="1" id="KW-1133">Transmembrane helix</keyword>
<evidence type="ECO:0000256" key="1">
    <source>
        <dbReference type="SAM" id="Phobius"/>
    </source>
</evidence>
<feature type="transmembrane region" description="Helical" evidence="1">
    <location>
        <begin position="319"/>
        <end position="338"/>
    </location>
</feature>
<feature type="transmembrane region" description="Helical" evidence="1">
    <location>
        <begin position="249"/>
        <end position="269"/>
    </location>
</feature>
<dbReference type="AlphaFoldDB" id="A0A6L5YHD3"/>
<protein>
    <submittedName>
        <fullName evidence="2">Uncharacterized protein</fullName>
    </submittedName>
</protein>
<feature type="transmembrane region" description="Helical" evidence="1">
    <location>
        <begin position="205"/>
        <end position="237"/>
    </location>
</feature>
<name>A0A6L5YHD3_9FIRM</name>
<dbReference type="Proteomes" id="UP000476055">
    <property type="component" value="Unassembled WGS sequence"/>
</dbReference>
<dbReference type="EMBL" id="VUMU01000003">
    <property type="protein sequence ID" value="MST57370.1"/>
    <property type="molecule type" value="Genomic_DNA"/>
</dbReference>
<feature type="transmembrane region" description="Helical" evidence="1">
    <location>
        <begin position="379"/>
        <end position="398"/>
    </location>
</feature>
<comment type="caution">
    <text evidence="2">The sequence shown here is derived from an EMBL/GenBank/DDBJ whole genome shotgun (WGS) entry which is preliminary data.</text>
</comment>
<organism evidence="2 3">
    <name type="scientific">Waltera intestinalis</name>
    <dbReference type="NCBI Taxonomy" id="2606635"/>
    <lineage>
        <taxon>Bacteria</taxon>
        <taxon>Bacillati</taxon>
        <taxon>Bacillota</taxon>
        <taxon>Clostridia</taxon>
        <taxon>Lachnospirales</taxon>
        <taxon>Lachnospiraceae</taxon>
        <taxon>Waltera</taxon>
    </lineage>
</organism>
<dbReference type="RefSeq" id="WP_154495343.1">
    <property type="nucleotide sequence ID" value="NZ_VUMU01000003.1"/>
</dbReference>
<feature type="transmembrane region" description="Helical" evidence="1">
    <location>
        <begin position="580"/>
        <end position="606"/>
    </location>
</feature>
<reference evidence="2 3" key="1">
    <citation type="submission" date="2019-08" db="EMBL/GenBank/DDBJ databases">
        <title>In-depth cultivation of the pig gut microbiome towards novel bacterial diversity and tailored functional studies.</title>
        <authorList>
            <person name="Wylensek D."/>
            <person name="Hitch T.C.A."/>
            <person name="Clavel T."/>
        </authorList>
    </citation>
    <scope>NUCLEOTIDE SEQUENCE [LARGE SCALE GENOMIC DNA]</scope>
    <source>
        <strain evidence="2 3">WCA3-601-WT-6H</strain>
    </source>
</reference>
<sequence length="616" mass="71288">MKSVQKKIVGLLKVLAMIVAGVLLGAILITLVYCIPVNQTNAQKSIDSLEGEGWYPSATQLKSSLDTYFHSYLPGVLDGATDGLMLAKATRQIEGNPLWEAMNMEGYTYYWHGYVVILRVLLLFMDYEQFRFLNCILQLMMMFFVAHFIWEKKGQRYALALLTSYFLMMPMAMFLSLQFSWIFYIAMALSLLICYRHTWFTEKRIPYIFVIAGMLTSFLDLLTYPLYTWAFPLFLLILLSEDGQKALNYVKTVFVSGLCWILGYAGMWFGKWALAGWIVHRNVIQEAWKEVLFRSGSEESLNLIARLEALYDNWKHYEYPLYTALLAIWLTWFIYKSLNGKTQIVRQEKNGAYLLITLSSFVWYFVLANHTLGHHFFTYRIWGVAITGILFLLCGSITTCKDNCSGRDRIYTFCKWGILCILAVMLTLTAREDVSVLNGNVEYQEIELPKGEQIEEEFLPSFPRVKNFAMGIRTESVKGQCIIEIRDDEKTLYELNWKLAELADTEYVQVPVDWNFKRDSNYRIVIHLEENEGPVYLRFTKDNVNPMLELGVAKIGGDIISGQLTSGIVYSYRPLSKYTLLFLTISWLGLLTALSFEVEQIVMWVFHRLKRNTGKT</sequence>
<evidence type="ECO:0000313" key="3">
    <source>
        <dbReference type="Proteomes" id="UP000476055"/>
    </source>
</evidence>
<gene>
    <name evidence="2" type="ORF">FYJ59_03790</name>
</gene>
<feature type="transmembrane region" description="Helical" evidence="1">
    <location>
        <begin position="181"/>
        <end position="199"/>
    </location>
</feature>
<feature type="transmembrane region" description="Helical" evidence="1">
    <location>
        <begin position="12"/>
        <end position="33"/>
    </location>
</feature>
<keyword evidence="1" id="KW-0812">Transmembrane</keyword>
<evidence type="ECO:0000313" key="2">
    <source>
        <dbReference type="EMBL" id="MST57370.1"/>
    </source>
</evidence>